<dbReference type="AlphaFoldDB" id="A0A7H4MYN0"/>
<dbReference type="Proteomes" id="UP000254863">
    <property type="component" value="Unassembled WGS sequence"/>
</dbReference>
<name>A0A7H4MYN0_9ENTR</name>
<organism evidence="3 4">
    <name type="scientific">Klebsiella michiganensis</name>
    <dbReference type="NCBI Taxonomy" id="1134687"/>
    <lineage>
        <taxon>Bacteria</taxon>
        <taxon>Pseudomonadati</taxon>
        <taxon>Pseudomonadota</taxon>
        <taxon>Gammaproteobacteria</taxon>
        <taxon>Enterobacterales</taxon>
        <taxon>Enterobacteriaceae</taxon>
        <taxon>Klebsiella/Raoultella group</taxon>
        <taxon>Klebsiella</taxon>
    </lineage>
</organism>
<sequence>MRVLKMFCKYCHAPAVIQKSDPQIEQGRPRGGEVIRIYCRCTDIECGHTFVSEVTFKHTLSPSAKTSDDMMRALVGAIGALRPDQRQFALDLLQAE</sequence>
<dbReference type="Proteomes" id="UP000255050">
    <property type="component" value="Unassembled WGS sequence"/>
</dbReference>
<dbReference type="RefSeq" id="WP_023321047.1">
    <property type="nucleotide sequence ID" value="NZ_CP114149.1"/>
</dbReference>
<dbReference type="Pfam" id="PF04606">
    <property type="entry name" value="Ogr_Delta"/>
    <property type="match status" value="1"/>
</dbReference>
<evidence type="ECO:0000313" key="3">
    <source>
        <dbReference type="EMBL" id="STV71161.1"/>
    </source>
</evidence>
<evidence type="ECO:0000313" key="5">
    <source>
        <dbReference type="Proteomes" id="UP000255050"/>
    </source>
</evidence>
<dbReference type="InterPro" id="IPR007684">
    <property type="entry name" value="Znf_Ogr/Delta"/>
</dbReference>
<evidence type="ECO:0000313" key="2">
    <source>
        <dbReference type="EMBL" id="STR38942.1"/>
    </source>
</evidence>
<feature type="domain" description="Zinc finger Ogr/Delta-type" evidence="1">
    <location>
        <begin position="8"/>
        <end position="60"/>
    </location>
</feature>
<dbReference type="EMBL" id="UGJR01000002">
    <property type="protein sequence ID" value="STR38942.1"/>
    <property type="molecule type" value="Genomic_DNA"/>
</dbReference>
<comment type="caution">
    <text evidence="3">The sequence shown here is derived from an EMBL/GenBank/DDBJ whole genome shotgun (WGS) entry which is preliminary data.</text>
</comment>
<dbReference type="EMBL" id="UGMS01000001">
    <property type="protein sequence ID" value="STV71161.1"/>
    <property type="molecule type" value="Genomic_DNA"/>
</dbReference>
<reference evidence="4 5" key="1">
    <citation type="submission" date="2018-06" db="EMBL/GenBank/DDBJ databases">
        <authorList>
            <consortium name="Pathogen Informatics"/>
            <person name="Doyle S."/>
        </authorList>
    </citation>
    <scope>NUCLEOTIDE SEQUENCE [LARGE SCALE GENOMIC DNA]</scope>
    <source>
        <strain evidence="3 4">NCTC11685</strain>
        <strain evidence="2 5">NCTC11694</strain>
    </source>
</reference>
<accession>A0A7H4MYN0</accession>
<evidence type="ECO:0000259" key="1">
    <source>
        <dbReference type="Pfam" id="PF04606"/>
    </source>
</evidence>
<proteinExistence type="predicted"/>
<gene>
    <name evidence="3" type="ORF">NCTC11685_00093</name>
    <name evidence="2" type="ORF">NCTC11694_00079</name>
</gene>
<evidence type="ECO:0000313" key="4">
    <source>
        <dbReference type="Proteomes" id="UP000254863"/>
    </source>
</evidence>
<protein>
    <submittedName>
        <fullName evidence="3">Ogr/Delta-like zinc finger</fullName>
    </submittedName>
</protein>